<evidence type="ECO:0000313" key="1">
    <source>
        <dbReference type="EMBL" id="KAJ4435420.1"/>
    </source>
</evidence>
<comment type="caution">
    <text evidence="1">The sequence shown here is derived from an EMBL/GenBank/DDBJ whole genome shotgun (WGS) entry which is preliminary data.</text>
</comment>
<dbReference type="EMBL" id="JAJSOF020000023">
    <property type="protein sequence ID" value="KAJ4435420.1"/>
    <property type="molecule type" value="Genomic_DNA"/>
</dbReference>
<protein>
    <submittedName>
        <fullName evidence="1">Uncharacterized protein</fullName>
    </submittedName>
</protein>
<proteinExistence type="predicted"/>
<organism evidence="1 2">
    <name type="scientific">Periplaneta americana</name>
    <name type="common">American cockroach</name>
    <name type="synonym">Blatta americana</name>
    <dbReference type="NCBI Taxonomy" id="6978"/>
    <lineage>
        <taxon>Eukaryota</taxon>
        <taxon>Metazoa</taxon>
        <taxon>Ecdysozoa</taxon>
        <taxon>Arthropoda</taxon>
        <taxon>Hexapoda</taxon>
        <taxon>Insecta</taxon>
        <taxon>Pterygota</taxon>
        <taxon>Neoptera</taxon>
        <taxon>Polyneoptera</taxon>
        <taxon>Dictyoptera</taxon>
        <taxon>Blattodea</taxon>
        <taxon>Blattoidea</taxon>
        <taxon>Blattidae</taxon>
        <taxon>Blattinae</taxon>
        <taxon>Periplaneta</taxon>
    </lineage>
</organism>
<gene>
    <name evidence="1" type="ORF">ANN_18035</name>
</gene>
<accession>A0ABQ8SPQ2</accession>
<dbReference type="Proteomes" id="UP001148838">
    <property type="component" value="Unassembled WGS sequence"/>
</dbReference>
<reference evidence="1 2" key="1">
    <citation type="journal article" date="2022" name="Allergy">
        <title>Genome assembly and annotation of Periplaneta americana reveal a comprehensive cockroach allergen profile.</title>
        <authorList>
            <person name="Wang L."/>
            <person name="Xiong Q."/>
            <person name="Saelim N."/>
            <person name="Wang L."/>
            <person name="Nong W."/>
            <person name="Wan A.T."/>
            <person name="Shi M."/>
            <person name="Liu X."/>
            <person name="Cao Q."/>
            <person name="Hui J.H.L."/>
            <person name="Sookrung N."/>
            <person name="Leung T.F."/>
            <person name="Tungtrongchitr A."/>
            <person name="Tsui S.K.W."/>
        </authorList>
    </citation>
    <scope>NUCLEOTIDE SEQUENCE [LARGE SCALE GENOMIC DNA]</scope>
    <source>
        <strain evidence="1">PWHHKU_190912</strain>
    </source>
</reference>
<sequence length="192" mass="22476">MSPGSSTESYPAFARIGLRENPEKPQPVDIMSFHFEMCSLEFQLTCRCLQLSVPDEISIIRYVRYATFLFVHLQVLPFLTVSKYADRSVVATAEWWLPLFTLLPCKHDSTVRDGEAKAAFRRSEESYVQLVLKGSWKNFRRKPKERKLNERDERHIVQQIRRYPGLNVEKLRSQVQDTIGKEISNQTIRRVL</sequence>
<evidence type="ECO:0000313" key="2">
    <source>
        <dbReference type="Proteomes" id="UP001148838"/>
    </source>
</evidence>
<name>A0ABQ8SPQ2_PERAM</name>
<keyword evidence="2" id="KW-1185">Reference proteome</keyword>